<gene>
    <name evidence="2" type="ORF">PsYK624_123310</name>
</gene>
<feature type="compositionally biased region" description="Low complexity" evidence="1">
    <location>
        <begin position="253"/>
        <end position="263"/>
    </location>
</feature>
<accession>A0A9P3GHM7</accession>
<reference evidence="2 3" key="1">
    <citation type="submission" date="2021-08" db="EMBL/GenBank/DDBJ databases">
        <title>Draft Genome Sequence of Phanerochaete sordida strain YK-624.</title>
        <authorList>
            <person name="Mori T."/>
            <person name="Dohra H."/>
            <person name="Suzuki T."/>
            <person name="Kawagishi H."/>
            <person name="Hirai H."/>
        </authorList>
    </citation>
    <scope>NUCLEOTIDE SEQUENCE [LARGE SCALE GENOMIC DNA]</scope>
    <source>
        <strain evidence="2 3">YK-624</strain>
    </source>
</reference>
<dbReference type="AlphaFoldDB" id="A0A9P3GHM7"/>
<name>A0A9P3GHM7_9APHY</name>
<feature type="region of interest" description="Disordered" evidence="1">
    <location>
        <begin position="71"/>
        <end position="159"/>
    </location>
</feature>
<sequence length="363" mass="39541">MPPFSTRSPPIVPSHTMQIAARRTCTISTSRRLAAVTVVPCENDGRPGALSPECFRCGGACSVLPSRTGTRLVHPSRAASPRSPSTSFSRRSMGKQAIHRTTDRLGPRWRRNPSRNVTYCSSTARQKSHSERRSGGILPRERQRRDPQRTAGSRVRVVAQAPQKDYATARPPRRRCARARRACAPPRPSVPPSFFNDTPRRCSRTTLCQNESLRRKNARRQHTSRRACSRLCWTAAVAEISREDCRPLPSCGRPKSSSASGQSRRSRQVLNRATATFVRLGGGGTRKFERCAGGLVGSAWLSPHSHRCLRRCVGMSAGTHDLAETTYGVGTSPAAPPANSSTGTGPRGRRACSLVPSSSGSTH</sequence>
<evidence type="ECO:0000313" key="3">
    <source>
        <dbReference type="Proteomes" id="UP000703269"/>
    </source>
</evidence>
<comment type="caution">
    <text evidence="2">The sequence shown here is derived from an EMBL/GenBank/DDBJ whole genome shotgun (WGS) entry which is preliminary data.</text>
</comment>
<feature type="region of interest" description="Disordered" evidence="1">
    <location>
        <begin position="327"/>
        <end position="363"/>
    </location>
</feature>
<feature type="compositionally biased region" description="Basic and acidic residues" evidence="1">
    <location>
        <begin position="128"/>
        <end position="148"/>
    </location>
</feature>
<dbReference type="EMBL" id="BPQB01000056">
    <property type="protein sequence ID" value="GJE96138.1"/>
    <property type="molecule type" value="Genomic_DNA"/>
</dbReference>
<feature type="compositionally biased region" description="Polar residues" evidence="1">
    <location>
        <begin position="114"/>
        <end position="125"/>
    </location>
</feature>
<feature type="region of interest" description="Disordered" evidence="1">
    <location>
        <begin position="248"/>
        <end position="270"/>
    </location>
</feature>
<protein>
    <submittedName>
        <fullName evidence="2">Uncharacterized protein</fullName>
    </submittedName>
</protein>
<proteinExistence type="predicted"/>
<keyword evidence="3" id="KW-1185">Reference proteome</keyword>
<organism evidence="2 3">
    <name type="scientific">Phanerochaete sordida</name>
    <dbReference type="NCBI Taxonomy" id="48140"/>
    <lineage>
        <taxon>Eukaryota</taxon>
        <taxon>Fungi</taxon>
        <taxon>Dikarya</taxon>
        <taxon>Basidiomycota</taxon>
        <taxon>Agaricomycotina</taxon>
        <taxon>Agaricomycetes</taxon>
        <taxon>Polyporales</taxon>
        <taxon>Phanerochaetaceae</taxon>
        <taxon>Phanerochaete</taxon>
    </lineage>
</organism>
<feature type="compositionally biased region" description="Low complexity" evidence="1">
    <location>
        <begin position="75"/>
        <end position="91"/>
    </location>
</feature>
<evidence type="ECO:0000256" key="1">
    <source>
        <dbReference type="SAM" id="MobiDB-lite"/>
    </source>
</evidence>
<evidence type="ECO:0000313" key="2">
    <source>
        <dbReference type="EMBL" id="GJE96138.1"/>
    </source>
</evidence>
<dbReference type="Proteomes" id="UP000703269">
    <property type="component" value="Unassembled WGS sequence"/>
</dbReference>